<dbReference type="InterPro" id="IPR001841">
    <property type="entry name" value="Znf_RING"/>
</dbReference>
<keyword evidence="10" id="KW-0862">Zinc</keyword>
<evidence type="ECO:0000256" key="9">
    <source>
        <dbReference type="ARBA" id="ARBA00022786"/>
    </source>
</evidence>
<dbReference type="EC" id="2.3.2.27" evidence="4"/>
<gene>
    <name evidence="18" type="ORF">KP509_06G045100</name>
</gene>
<dbReference type="GO" id="GO:0016020">
    <property type="term" value="C:membrane"/>
    <property type="evidence" value="ECO:0007669"/>
    <property type="project" value="UniProtKB-SubCell"/>
</dbReference>
<dbReference type="SMART" id="SM00184">
    <property type="entry name" value="RING"/>
    <property type="match status" value="1"/>
</dbReference>
<feature type="transmembrane region" description="Helical" evidence="16">
    <location>
        <begin position="31"/>
        <end position="53"/>
    </location>
</feature>
<evidence type="ECO:0000256" key="2">
    <source>
        <dbReference type="ARBA" id="ARBA00004167"/>
    </source>
</evidence>
<dbReference type="AlphaFoldDB" id="A0A8T2UNA9"/>
<keyword evidence="6 16" id="KW-0812">Transmembrane</keyword>
<evidence type="ECO:0000256" key="13">
    <source>
        <dbReference type="ARBA" id="ARBA00024209"/>
    </source>
</evidence>
<dbReference type="EMBL" id="CM035411">
    <property type="protein sequence ID" value="KAH7435015.1"/>
    <property type="molecule type" value="Genomic_DNA"/>
</dbReference>
<dbReference type="CDD" id="cd16461">
    <property type="entry name" value="RING-H2_EL5-like"/>
    <property type="match status" value="1"/>
</dbReference>
<dbReference type="SUPFAM" id="SSF57850">
    <property type="entry name" value="RING/U-box"/>
    <property type="match status" value="1"/>
</dbReference>
<dbReference type="GO" id="GO:0061630">
    <property type="term" value="F:ubiquitin protein ligase activity"/>
    <property type="evidence" value="ECO:0007669"/>
    <property type="project" value="UniProtKB-EC"/>
</dbReference>
<organism evidence="18 19">
    <name type="scientific">Ceratopteris richardii</name>
    <name type="common">Triangle waterfern</name>
    <dbReference type="NCBI Taxonomy" id="49495"/>
    <lineage>
        <taxon>Eukaryota</taxon>
        <taxon>Viridiplantae</taxon>
        <taxon>Streptophyta</taxon>
        <taxon>Embryophyta</taxon>
        <taxon>Tracheophyta</taxon>
        <taxon>Polypodiopsida</taxon>
        <taxon>Polypodiidae</taxon>
        <taxon>Polypodiales</taxon>
        <taxon>Pteridineae</taxon>
        <taxon>Pteridaceae</taxon>
        <taxon>Parkerioideae</taxon>
        <taxon>Ceratopteris</taxon>
    </lineage>
</organism>
<dbReference type="OMA" id="FWWRVEQ"/>
<evidence type="ECO:0000256" key="16">
    <source>
        <dbReference type="SAM" id="Phobius"/>
    </source>
</evidence>
<evidence type="ECO:0000256" key="10">
    <source>
        <dbReference type="ARBA" id="ARBA00022833"/>
    </source>
</evidence>
<protein>
    <recommendedName>
        <fullName evidence="4">RING-type E3 ubiquitin transferase</fullName>
        <ecNumber evidence="4">2.3.2.27</ecNumber>
    </recommendedName>
</protein>
<feature type="region of interest" description="Disordered" evidence="15">
    <location>
        <begin position="171"/>
        <end position="218"/>
    </location>
</feature>
<evidence type="ECO:0000259" key="17">
    <source>
        <dbReference type="PROSITE" id="PS50089"/>
    </source>
</evidence>
<dbReference type="OrthoDB" id="8062037at2759"/>
<dbReference type="Pfam" id="PF13639">
    <property type="entry name" value="zf-RING_2"/>
    <property type="match status" value="1"/>
</dbReference>
<reference evidence="18" key="1">
    <citation type="submission" date="2021-08" db="EMBL/GenBank/DDBJ databases">
        <title>WGS assembly of Ceratopteris richardii.</title>
        <authorList>
            <person name="Marchant D.B."/>
            <person name="Chen G."/>
            <person name="Jenkins J."/>
            <person name="Shu S."/>
            <person name="Leebens-Mack J."/>
            <person name="Grimwood J."/>
            <person name="Schmutz J."/>
            <person name="Soltis P."/>
            <person name="Soltis D."/>
            <person name="Chen Z.-H."/>
        </authorList>
    </citation>
    <scope>NUCLEOTIDE SEQUENCE</scope>
    <source>
        <strain evidence="18">Whitten #5841</strain>
        <tissue evidence="18">Leaf</tissue>
    </source>
</reference>
<dbReference type="PANTHER" id="PTHR45768">
    <property type="entry name" value="E3 UBIQUITIN-PROTEIN LIGASE RNF13-LIKE"/>
    <property type="match status" value="1"/>
</dbReference>
<evidence type="ECO:0000256" key="15">
    <source>
        <dbReference type="SAM" id="MobiDB-lite"/>
    </source>
</evidence>
<dbReference type="Proteomes" id="UP000825935">
    <property type="component" value="Chromosome 6"/>
</dbReference>
<evidence type="ECO:0000256" key="11">
    <source>
        <dbReference type="ARBA" id="ARBA00022989"/>
    </source>
</evidence>
<dbReference type="FunFam" id="3.30.40.10:FF:000187">
    <property type="entry name" value="E3 ubiquitin-protein ligase ATL6"/>
    <property type="match status" value="1"/>
</dbReference>
<keyword evidence="19" id="KW-1185">Reference proteome</keyword>
<name>A0A8T2UNA9_CERRI</name>
<keyword evidence="9" id="KW-0833">Ubl conjugation pathway</keyword>
<dbReference type="PROSITE" id="PS50089">
    <property type="entry name" value="ZF_RING_2"/>
    <property type="match status" value="1"/>
</dbReference>
<evidence type="ECO:0000256" key="6">
    <source>
        <dbReference type="ARBA" id="ARBA00022692"/>
    </source>
</evidence>
<evidence type="ECO:0000256" key="12">
    <source>
        <dbReference type="ARBA" id="ARBA00023136"/>
    </source>
</evidence>
<evidence type="ECO:0000256" key="5">
    <source>
        <dbReference type="ARBA" id="ARBA00022679"/>
    </source>
</evidence>
<sequence length="353" mass="38109">MPLGKVGSDMSQPPEASVAPPLRGSQYNNKIILASVALLCLVVLFIIALHVYAKWFWRRSARRQQALWRRRNAAVAALRPQDQELSSMTGGLDKAIIDALPTFIYKVSQILPHETGMECAVCLSDFQEGDKGRRLPKCSHSFHSDCIDVWFLSHTTCPLCRASADLCEARPQPGAADSEEFASNQASDADDASVNEDAYAQPQPSTADVTGGPLPSPGWGWRRSISDRFVQSAAHAGVQFPTNVLFWGNDSHVNSRASAPQAPPTEVEQRQWGARSLPHSIIDMPWRCGSSSEAGDGDAGQNKAAGAGLNVFKRLLSRERRVFPMEHELGVVVGGHDAGTSSAPTALGSLQGL</sequence>
<accession>A0A8T2UNA9</accession>
<comment type="catalytic activity">
    <reaction evidence="1">
        <text>S-ubiquitinyl-[E2 ubiquitin-conjugating enzyme]-L-cysteine + [acceptor protein]-L-lysine = [E2 ubiquitin-conjugating enzyme]-L-cysteine + N(6)-ubiquitinyl-[acceptor protein]-L-lysine.</text>
        <dbReference type="EC" id="2.3.2.27"/>
    </reaction>
</comment>
<evidence type="ECO:0000256" key="8">
    <source>
        <dbReference type="ARBA" id="ARBA00022771"/>
    </source>
</evidence>
<keyword evidence="11 16" id="KW-1133">Transmembrane helix</keyword>
<comment type="pathway">
    <text evidence="3">Protein modification; protein ubiquitination.</text>
</comment>
<evidence type="ECO:0000256" key="3">
    <source>
        <dbReference type="ARBA" id="ARBA00004906"/>
    </source>
</evidence>
<comment type="similarity">
    <text evidence="13">Belongs to the RING-type zinc finger family. ATL subfamily.</text>
</comment>
<evidence type="ECO:0000313" key="18">
    <source>
        <dbReference type="EMBL" id="KAH7435015.1"/>
    </source>
</evidence>
<evidence type="ECO:0000313" key="19">
    <source>
        <dbReference type="Proteomes" id="UP000825935"/>
    </source>
</evidence>
<feature type="domain" description="RING-type" evidence="17">
    <location>
        <begin position="119"/>
        <end position="161"/>
    </location>
</feature>
<dbReference type="Gene3D" id="3.30.40.10">
    <property type="entry name" value="Zinc/RING finger domain, C3HC4 (zinc finger)"/>
    <property type="match status" value="1"/>
</dbReference>
<keyword evidence="5" id="KW-0808">Transferase</keyword>
<keyword evidence="12 16" id="KW-0472">Membrane</keyword>
<comment type="subcellular location">
    <subcellularLocation>
        <location evidence="2">Membrane</location>
        <topology evidence="2">Single-pass membrane protein</topology>
    </subcellularLocation>
</comment>
<keyword evidence="8 14" id="KW-0863">Zinc-finger</keyword>
<dbReference type="GO" id="GO:0008270">
    <property type="term" value="F:zinc ion binding"/>
    <property type="evidence" value="ECO:0007669"/>
    <property type="project" value="UniProtKB-KW"/>
</dbReference>
<dbReference type="InterPro" id="IPR013083">
    <property type="entry name" value="Znf_RING/FYVE/PHD"/>
</dbReference>
<proteinExistence type="inferred from homology"/>
<evidence type="ECO:0000256" key="1">
    <source>
        <dbReference type="ARBA" id="ARBA00000900"/>
    </source>
</evidence>
<dbReference type="PANTHER" id="PTHR45768:SF18">
    <property type="entry name" value="RING-H2 FINGER PROTEIN ATL47-RELATED"/>
    <property type="match status" value="1"/>
</dbReference>
<keyword evidence="7" id="KW-0479">Metal-binding</keyword>
<evidence type="ECO:0000256" key="4">
    <source>
        <dbReference type="ARBA" id="ARBA00012483"/>
    </source>
</evidence>
<comment type="caution">
    <text evidence="18">The sequence shown here is derived from an EMBL/GenBank/DDBJ whole genome shotgun (WGS) entry which is preliminary data.</text>
</comment>
<evidence type="ECO:0000256" key="7">
    <source>
        <dbReference type="ARBA" id="ARBA00022723"/>
    </source>
</evidence>
<evidence type="ECO:0000256" key="14">
    <source>
        <dbReference type="PROSITE-ProRule" id="PRU00175"/>
    </source>
</evidence>